<proteinExistence type="predicted"/>
<dbReference type="Proteomes" id="UP000694892">
    <property type="component" value="Chromosome 3L"/>
</dbReference>
<evidence type="ECO:0000313" key="1">
    <source>
        <dbReference type="EMBL" id="OCT89692.1"/>
    </source>
</evidence>
<protein>
    <submittedName>
        <fullName evidence="1">Uncharacterized protein</fullName>
    </submittedName>
</protein>
<reference evidence="2" key="1">
    <citation type="journal article" date="2016" name="Nature">
        <title>Genome evolution in the allotetraploid frog Xenopus laevis.</title>
        <authorList>
            <person name="Session A.M."/>
            <person name="Uno Y."/>
            <person name="Kwon T."/>
            <person name="Chapman J.A."/>
            <person name="Toyoda A."/>
            <person name="Takahashi S."/>
            <person name="Fukui A."/>
            <person name="Hikosaka A."/>
            <person name="Suzuki A."/>
            <person name="Kondo M."/>
            <person name="van Heeringen S.J."/>
            <person name="Quigley I."/>
            <person name="Heinz S."/>
            <person name="Ogino H."/>
            <person name="Ochi H."/>
            <person name="Hellsten U."/>
            <person name="Lyons J.B."/>
            <person name="Simakov O."/>
            <person name="Putnam N."/>
            <person name="Stites J."/>
            <person name="Kuroki Y."/>
            <person name="Tanaka T."/>
            <person name="Michiue T."/>
            <person name="Watanabe M."/>
            <person name="Bogdanovic O."/>
            <person name="Lister R."/>
            <person name="Georgiou G."/>
            <person name="Paranjpe S.S."/>
            <person name="van Kruijsbergen I."/>
            <person name="Shu S."/>
            <person name="Carlson J."/>
            <person name="Kinoshita T."/>
            <person name="Ohta Y."/>
            <person name="Mawaribuchi S."/>
            <person name="Jenkins J."/>
            <person name="Grimwood J."/>
            <person name="Schmutz J."/>
            <person name="Mitros T."/>
            <person name="Mozaffari S.V."/>
            <person name="Suzuki Y."/>
            <person name="Haramoto Y."/>
            <person name="Yamamoto T.S."/>
            <person name="Takagi C."/>
            <person name="Heald R."/>
            <person name="Miller K."/>
            <person name="Haudenschild C."/>
            <person name="Kitzman J."/>
            <person name="Nakayama T."/>
            <person name="Izutsu Y."/>
            <person name="Robert J."/>
            <person name="Fortriede J."/>
            <person name="Burns K."/>
            <person name="Lotay V."/>
            <person name="Karimi K."/>
            <person name="Yasuoka Y."/>
            <person name="Dichmann D.S."/>
            <person name="Flajnik M.F."/>
            <person name="Houston D.W."/>
            <person name="Shendure J."/>
            <person name="DuPasquier L."/>
            <person name="Vize P.D."/>
            <person name="Zorn A.M."/>
            <person name="Ito M."/>
            <person name="Marcotte E.M."/>
            <person name="Wallingford J.B."/>
            <person name="Ito Y."/>
            <person name="Asashima M."/>
            <person name="Ueno N."/>
            <person name="Matsuda Y."/>
            <person name="Veenstra G.J."/>
            <person name="Fujiyama A."/>
            <person name="Harland R.M."/>
            <person name="Taira M."/>
            <person name="Rokhsar D.S."/>
        </authorList>
    </citation>
    <scope>NUCLEOTIDE SEQUENCE [LARGE SCALE GENOMIC DNA]</scope>
    <source>
        <strain evidence="2">J</strain>
    </source>
</reference>
<dbReference type="EMBL" id="CM004470">
    <property type="protein sequence ID" value="OCT89692.1"/>
    <property type="molecule type" value="Genomic_DNA"/>
</dbReference>
<evidence type="ECO:0000313" key="2">
    <source>
        <dbReference type="Proteomes" id="UP000694892"/>
    </source>
</evidence>
<sequence>MAFIVVALYFSNVLSFKKLELAVGTRFLNLLFSNKCNVTETLCNQQTNLYMECLDFSGGRFTKRAKWLTLASFCHLSARTSPIY</sequence>
<gene>
    <name evidence="1" type="ORF">XELAEV_18018311mg</name>
</gene>
<name>A0A974DD85_XENLA</name>
<dbReference type="AlphaFoldDB" id="A0A974DD85"/>
<accession>A0A974DD85</accession>
<organism evidence="1 2">
    <name type="scientific">Xenopus laevis</name>
    <name type="common">African clawed frog</name>
    <dbReference type="NCBI Taxonomy" id="8355"/>
    <lineage>
        <taxon>Eukaryota</taxon>
        <taxon>Metazoa</taxon>
        <taxon>Chordata</taxon>
        <taxon>Craniata</taxon>
        <taxon>Vertebrata</taxon>
        <taxon>Euteleostomi</taxon>
        <taxon>Amphibia</taxon>
        <taxon>Batrachia</taxon>
        <taxon>Anura</taxon>
        <taxon>Pipoidea</taxon>
        <taxon>Pipidae</taxon>
        <taxon>Xenopodinae</taxon>
        <taxon>Xenopus</taxon>
        <taxon>Xenopus</taxon>
    </lineage>
</organism>